<gene>
    <name evidence="8" type="ORF">SAMN05421578_109112</name>
</gene>
<dbReference type="Proteomes" id="UP000186666">
    <property type="component" value="Unassembled WGS sequence"/>
</dbReference>
<feature type="transmembrane region" description="Helical" evidence="6">
    <location>
        <begin position="372"/>
        <end position="391"/>
    </location>
</feature>
<dbReference type="EMBL" id="FTNK01000009">
    <property type="protein sequence ID" value="SIR24178.1"/>
    <property type="molecule type" value="Genomic_DNA"/>
</dbReference>
<comment type="caution">
    <text evidence="8">The sequence shown here is derived from an EMBL/GenBank/DDBJ whole genome shotgun (WGS) entry which is preliminary data.</text>
</comment>
<feature type="transmembrane region" description="Helical" evidence="6">
    <location>
        <begin position="305"/>
        <end position="325"/>
    </location>
</feature>
<keyword evidence="2" id="KW-0813">Transport</keyword>
<dbReference type="PROSITE" id="PS50850">
    <property type="entry name" value="MFS"/>
    <property type="match status" value="1"/>
</dbReference>
<evidence type="ECO:0000256" key="1">
    <source>
        <dbReference type="ARBA" id="ARBA00004651"/>
    </source>
</evidence>
<proteinExistence type="predicted"/>
<name>A0ABY1K4F6_9BACL</name>
<evidence type="ECO:0000256" key="3">
    <source>
        <dbReference type="ARBA" id="ARBA00022692"/>
    </source>
</evidence>
<dbReference type="InterPro" id="IPR020846">
    <property type="entry name" value="MFS_dom"/>
</dbReference>
<feature type="transmembrane region" description="Helical" evidence="6">
    <location>
        <begin position="139"/>
        <end position="162"/>
    </location>
</feature>
<feature type="transmembrane region" description="Helical" evidence="6">
    <location>
        <begin position="12"/>
        <end position="34"/>
    </location>
</feature>
<feature type="transmembrane region" description="Helical" evidence="6">
    <location>
        <begin position="174"/>
        <end position="192"/>
    </location>
</feature>
<dbReference type="SUPFAM" id="SSF103473">
    <property type="entry name" value="MFS general substrate transporter"/>
    <property type="match status" value="1"/>
</dbReference>
<dbReference type="RefSeq" id="WP_068589057.1">
    <property type="nucleotide sequence ID" value="NZ_FTNK01000009.1"/>
</dbReference>
<feature type="domain" description="Major facilitator superfamily (MFS) profile" evidence="7">
    <location>
        <begin position="16"/>
        <end position="396"/>
    </location>
</feature>
<evidence type="ECO:0000256" key="6">
    <source>
        <dbReference type="SAM" id="Phobius"/>
    </source>
</evidence>
<evidence type="ECO:0000256" key="2">
    <source>
        <dbReference type="ARBA" id="ARBA00022448"/>
    </source>
</evidence>
<dbReference type="InterPro" id="IPR010645">
    <property type="entry name" value="MFS_4"/>
</dbReference>
<evidence type="ECO:0000313" key="8">
    <source>
        <dbReference type="EMBL" id="SIR24178.1"/>
    </source>
</evidence>
<evidence type="ECO:0000313" key="9">
    <source>
        <dbReference type="Proteomes" id="UP000186666"/>
    </source>
</evidence>
<evidence type="ECO:0000259" key="7">
    <source>
        <dbReference type="PROSITE" id="PS50850"/>
    </source>
</evidence>
<feature type="transmembrane region" description="Helical" evidence="6">
    <location>
        <begin position="218"/>
        <end position="235"/>
    </location>
</feature>
<feature type="transmembrane region" description="Helical" evidence="6">
    <location>
        <begin position="82"/>
        <end position="104"/>
    </location>
</feature>
<keyword evidence="3 6" id="KW-0812">Transmembrane</keyword>
<keyword evidence="4 6" id="KW-1133">Transmembrane helix</keyword>
<feature type="transmembrane region" description="Helical" evidence="6">
    <location>
        <begin position="255"/>
        <end position="274"/>
    </location>
</feature>
<dbReference type="Gene3D" id="1.20.1250.20">
    <property type="entry name" value="MFS general substrate transporter like domains"/>
    <property type="match status" value="2"/>
</dbReference>
<organism evidence="8 9">
    <name type="scientific">Paenibacillus macquariensis</name>
    <dbReference type="NCBI Taxonomy" id="948756"/>
    <lineage>
        <taxon>Bacteria</taxon>
        <taxon>Bacillati</taxon>
        <taxon>Bacillota</taxon>
        <taxon>Bacilli</taxon>
        <taxon>Bacillales</taxon>
        <taxon>Paenibacillaceae</taxon>
        <taxon>Paenibacillus</taxon>
    </lineage>
</organism>
<feature type="transmembrane region" description="Helical" evidence="6">
    <location>
        <begin position="283"/>
        <end position="299"/>
    </location>
</feature>
<feature type="transmembrane region" description="Helical" evidence="6">
    <location>
        <begin position="54"/>
        <end position="75"/>
    </location>
</feature>
<feature type="transmembrane region" description="Helical" evidence="6">
    <location>
        <begin position="337"/>
        <end position="360"/>
    </location>
</feature>
<sequence>MTKQSDEMKQNFWVFVLIGMLLIVTTTGFSRMSYGVILPFMQEGLSLSTSESGLLGTILFLGYLLTVGLSGVLTVRRGAKKVLLLGGWLVVAGLCGLVFVSNFWWASVSFFIAGAGSALVYTPLLSIAIGLFPEKRGAVMGLLMSGAGIGMLLSGALVPFMLQQFPTLGWRGAWLVFAAMTVVVMLLASFILKDPHASVSSEKDGMREKTNVWRSKELYMIAGLYFAVGIVYLIPNLYQSSYMIELGISNKVVGTIYSIAGICSIGGAPLWGILADRMGVKKALFAALILSVVGDIIPIEWGSIAGFIVSSVIWGSSLGGVLVLIQMKASQQVSSQYVAAAIGFVSVFYAIGQMMGPGLAGWLIEYAGGYATAYWFGAIIFFLCTLLTMMLKPEGVNLKKVHTDIH</sequence>
<accession>A0ABY1K4F6</accession>
<dbReference type="Pfam" id="PF06779">
    <property type="entry name" value="MFS_4"/>
    <property type="match status" value="1"/>
</dbReference>
<keyword evidence="9" id="KW-1185">Reference proteome</keyword>
<dbReference type="InterPro" id="IPR036259">
    <property type="entry name" value="MFS_trans_sf"/>
</dbReference>
<dbReference type="PANTHER" id="PTHR23537:SF1">
    <property type="entry name" value="SUGAR TRANSPORTER"/>
    <property type="match status" value="1"/>
</dbReference>
<keyword evidence="5 6" id="KW-0472">Membrane</keyword>
<protein>
    <submittedName>
        <fullName evidence="8">Predicted arabinose efflux permease, MFS family</fullName>
    </submittedName>
</protein>
<evidence type="ECO:0000256" key="4">
    <source>
        <dbReference type="ARBA" id="ARBA00022989"/>
    </source>
</evidence>
<feature type="transmembrane region" description="Helical" evidence="6">
    <location>
        <begin position="110"/>
        <end position="132"/>
    </location>
</feature>
<comment type="subcellular location">
    <subcellularLocation>
        <location evidence="1">Cell membrane</location>
        <topology evidence="1">Multi-pass membrane protein</topology>
    </subcellularLocation>
</comment>
<evidence type="ECO:0000256" key="5">
    <source>
        <dbReference type="ARBA" id="ARBA00023136"/>
    </source>
</evidence>
<dbReference type="PANTHER" id="PTHR23537">
    <property type="match status" value="1"/>
</dbReference>
<reference evidence="8 9" key="1">
    <citation type="submission" date="2017-01" db="EMBL/GenBank/DDBJ databases">
        <authorList>
            <person name="Varghese N."/>
            <person name="Submissions S."/>
        </authorList>
    </citation>
    <scope>NUCLEOTIDE SEQUENCE [LARGE SCALE GENOMIC DNA]</scope>
    <source>
        <strain evidence="8 9">ATCC 23464</strain>
    </source>
</reference>